<protein>
    <submittedName>
        <fullName evidence="1">Uncharacterized protein</fullName>
    </submittedName>
</protein>
<comment type="caution">
    <text evidence="1">The sequence shown here is derived from an EMBL/GenBank/DDBJ whole genome shotgun (WGS) entry which is preliminary data.</text>
</comment>
<organism evidence="1 2">
    <name type="scientific">Dermacentor silvarum</name>
    <name type="common">Tick</name>
    <dbReference type="NCBI Taxonomy" id="543639"/>
    <lineage>
        <taxon>Eukaryota</taxon>
        <taxon>Metazoa</taxon>
        <taxon>Ecdysozoa</taxon>
        <taxon>Arthropoda</taxon>
        <taxon>Chelicerata</taxon>
        <taxon>Arachnida</taxon>
        <taxon>Acari</taxon>
        <taxon>Parasitiformes</taxon>
        <taxon>Ixodida</taxon>
        <taxon>Ixodoidea</taxon>
        <taxon>Ixodidae</taxon>
        <taxon>Rhipicephalinae</taxon>
        <taxon>Dermacentor</taxon>
    </lineage>
</organism>
<reference evidence="1" key="1">
    <citation type="submission" date="2020-05" db="EMBL/GenBank/DDBJ databases">
        <title>Large-scale comparative analyses of tick genomes elucidate their genetic diversity and vector capacities.</title>
        <authorList>
            <person name="Jia N."/>
            <person name="Wang J."/>
            <person name="Shi W."/>
            <person name="Du L."/>
            <person name="Sun Y."/>
            <person name="Zhan W."/>
            <person name="Jiang J."/>
            <person name="Wang Q."/>
            <person name="Zhang B."/>
            <person name="Ji P."/>
            <person name="Sakyi L.B."/>
            <person name="Cui X."/>
            <person name="Yuan T."/>
            <person name="Jiang B."/>
            <person name="Yang W."/>
            <person name="Lam T.T.-Y."/>
            <person name="Chang Q."/>
            <person name="Ding S."/>
            <person name="Wang X."/>
            <person name="Zhu J."/>
            <person name="Ruan X."/>
            <person name="Zhao L."/>
            <person name="Wei J."/>
            <person name="Que T."/>
            <person name="Du C."/>
            <person name="Cheng J."/>
            <person name="Dai P."/>
            <person name="Han X."/>
            <person name="Huang E."/>
            <person name="Gao Y."/>
            <person name="Liu J."/>
            <person name="Shao H."/>
            <person name="Ye R."/>
            <person name="Li L."/>
            <person name="Wei W."/>
            <person name="Wang X."/>
            <person name="Wang C."/>
            <person name="Yang T."/>
            <person name="Huo Q."/>
            <person name="Li W."/>
            <person name="Guo W."/>
            <person name="Chen H."/>
            <person name="Zhou L."/>
            <person name="Ni X."/>
            <person name="Tian J."/>
            <person name="Zhou Y."/>
            <person name="Sheng Y."/>
            <person name="Liu T."/>
            <person name="Pan Y."/>
            <person name="Xia L."/>
            <person name="Li J."/>
            <person name="Zhao F."/>
            <person name="Cao W."/>
        </authorList>
    </citation>
    <scope>NUCLEOTIDE SEQUENCE</scope>
    <source>
        <strain evidence="1">Dsil-2018</strain>
    </source>
</reference>
<accession>A0ACB8E3V5</accession>
<dbReference type="EMBL" id="CM023470">
    <property type="protein sequence ID" value="KAH7981499.1"/>
    <property type="molecule type" value="Genomic_DNA"/>
</dbReference>
<name>A0ACB8E3V5_DERSI</name>
<evidence type="ECO:0000313" key="1">
    <source>
        <dbReference type="EMBL" id="KAH7981499.1"/>
    </source>
</evidence>
<keyword evidence="2" id="KW-1185">Reference proteome</keyword>
<dbReference type="Proteomes" id="UP000821865">
    <property type="component" value="Chromosome 1"/>
</dbReference>
<evidence type="ECO:0000313" key="2">
    <source>
        <dbReference type="Proteomes" id="UP000821865"/>
    </source>
</evidence>
<sequence>MSPLRRKPGNPTFEKLPVWSSGRVTRVGSTTGSEERAQPCPSPKRGLTIDQSGHVAVPSFASSRPPPQESAALSRHWPASKNAEINVGTEEAIATDHSTSYALATETWD</sequence>
<proteinExistence type="predicted"/>
<gene>
    <name evidence="1" type="ORF">HPB49_024808</name>
</gene>